<keyword evidence="5" id="KW-0274">FAD</keyword>
<name>G0QQ01_ICHMU</name>
<dbReference type="InterPro" id="IPR002655">
    <property type="entry name" value="Acyl-CoA_oxidase_C"/>
</dbReference>
<evidence type="ECO:0000256" key="3">
    <source>
        <dbReference type="ARBA" id="ARBA00006288"/>
    </source>
</evidence>
<dbReference type="OrthoDB" id="434460at2759"/>
<evidence type="ECO:0000313" key="13">
    <source>
        <dbReference type="Proteomes" id="UP000008983"/>
    </source>
</evidence>
<keyword evidence="4" id="KW-0285">Flavoprotein</keyword>
<keyword evidence="8" id="KW-0443">Lipid metabolism</keyword>
<dbReference type="GO" id="GO:0055088">
    <property type="term" value="P:lipid homeostasis"/>
    <property type="evidence" value="ECO:0007669"/>
    <property type="project" value="TreeGrafter"/>
</dbReference>
<keyword evidence="9" id="KW-0576">Peroxisome</keyword>
<dbReference type="GeneID" id="14908868"/>
<dbReference type="AlphaFoldDB" id="G0QQ01"/>
<dbReference type="eggNOG" id="KOG0135">
    <property type="taxonomic scope" value="Eukaryota"/>
</dbReference>
<evidence type="ECO:0000256" key="6">
    <source>
        <dbReference type="ARBA" id="ARBA00022832"/>
    </source>
</evidence>
<dbReference type="Pfam" id="PF01756">
    <property type="entry name" value="ACOX"/>
    <property type="match status" value="1"/>
</dbReference>
<evidence type="ECO:0000256" key="4">
    <source>
        <dbReference type="ARBA" id="ARBA00022630"/>
    </source>
</evidence>
<comment type="cofactor">
    <cofactor evidence="1">
        <name>FAD</name>
        <dbReference type="ChEBI" id="CHEBI:57692"/>
    </cofactor>
</comment>
<dbReference type="InterPro" id="IPR009100">
    <property type="entry name" value="AcylCoA_DH/oxidase_NM_dom_sf"/>
</dbReference>
<evidence type="ECO:0000256" key="2">
    <source>
        <dbReference type="ARBA" id="ARBA00004275"/>
    </source>
</evidence>
<dbReference type="GO" id="GO:0071949">
    <property type="term" value="F:FAD binding"/>
    <property type="evidence" value="ECO:0007669"/>
    <property type="project" value="InterPro"/>
</dbReference>
<dbReference type="Pfam" id="PF22924">
    <property type="entry name" value="ACOX_C_alpha1"/>
    <property type="match status" value="1"/>
</dbReference>
<keyword evidence="13" id="KW-1185">Reference proteome</keyword>
<dbReference type="Gene3D" id="1.20.140.10">
    <property type="entry name" value="Butyryl-CoA Dehydrogenase, subunit A, domain 3"/>
    <property type="match status" value="2"/>
</dbReference>
<dbReference type="SUPFAM" id="SSF47203">
    <property type="entry name" value="Acyl-CoA dehydrogenase C-terminal domain-like"/>
    <property type="match status" value="2"/>
</dbReference>
<comment type="subcellular location">
    <subcellularLocation>
        <location evidence="2">Peroxisome</location>
    </subcellularLocation>
</comment>
<evidence type="ECO:0000256" key="9">
    <source>
        <dbReference type="ARBA" id="ARBA00023140"/>
    </source>
</evidence>
<accession>G0QQ01</accession>
<evidence type="ECO:0000259" key="10">
    <source>
        <dbReference type="Pfam" id="PF01756"/>
    </source>
</evidence>
<dbReference type="STRING" id="857967.G0QQ01"/>
<dbReference type="PANTHER" id="PTHR10909:SF352">
    <property type="entry name" value="ACYL-COENZYME A OXIDASE-LIKE PROTEIN"/>
    <property type="match status" value="1"/>
</dbReference>
<dbReference type="FunFam" id="1.20.140.10:FF:000010">
    <property type="entry name" value="Acyl-coenzyme A oxidase"/>
    <property type="match status" value="1"/>
</dbReference>
<evidence type="ECO:0000256" key="7">
    <source>
        <dbReference type="ARBA" id="ARBA00023002"/>
    </source>
</evidence>
<dbReference type="GO" id="GO:0005777">
    <property type="term" value="C:peroxisome"/>
    <property type="evidence" value="ECO:0007669"/>
    <property type="project" value="UniProtKB-SubCell"/>
</dbReference>
<dbReference type="InterPro" id="IPR012258">
    <property type="entry name" value="Acyl-CoA_oxidase"/>
</dbReference>
<gene>
    <name evidence="12" type="ORF">IMG5_073500</name>
</gene>
<dbReference type="InterPro" id="IPR036250">
    <property type="entry name" value="AcylCo_DH-like_C"/>
</dbReference>
<dbReference type="EMBL" id="GL983596">
    <property type="protein sequence ID" value="EGR32700.1"/>
    <property type="molecule type" value="Genomic_DNA"/>
</dbReference>
<dbReference type="GO" id="GO:0003997">
    <property type="term" value="F:acyl-CoA oxidase activity"/>
    <property type="evidence" value="ECO:0007669"/>
    <property type="project" value="InterPro"/>
</dbReference>
<sequence length="498" mass="57252">MVDWSSCLNRQYFRYMGLINSKRIKLWSPRLYSAHQKLSKKKKPIYNENKIKQEDHMPCPGVIIGDCGSKSGLEGIDNGFLQFKNVKIPYDNLLDRFSQIENGEFKTEIKNPDKRFGLQLGSLSGGRVIISLQACVNAISALTIGIRYACIRQQFGLPGKPEYPIIEYPLVQYRLLTSLAKVIVMQVASLSLNMLWDDNQLHLLDKKKNNLIEELHAKSSVVKAQASWMAAEIIQNCREILGGHGYSSLNRLSQLYRDNDINTTWEGDNTVLLQQTAKFLLDIVRQILKGQEILHKTAQFITLQPVDEQKWSANDVSKFKQKNIIIEALEWRVNLLLQRSGLKLQENLQNQNTFDAWNDTQVFYLNNVSLAFGDLYQAQEFIEGINKIKDQNTIQVLDLVFELWALDIIQKDQGTFRENNFINIEQTGQIKQRIIELLKLIKPEAVGLIDVLAPPDHILGSPFGAYDGDIYNKYLGHIKGNKNTFQRVNWWKEIHDQE</sequence>
<dbReference type="PANTHER" id="PTHR10909">
    <property type="entry name" value="ELECTRON TRANSPORT OXIDOREDUCTASE"/>
    <property type="match status" value="1"/>
</dbReference>
<feature type="domain" description="Acyl-CoA oxidase C-terminal" evidence="10">
    <location>
        <begin position="324"/>
        <end position="495"/>
    </location>
</feature>
<dbReference type="InterPro" id="IPR055060">
    <property type="entry name" value="ACOX_C_alpha1"/>
</dbReference>
<dbReference type="InterPro" id="IPR046373">
    <property type="entry name" value="Acyl-CoA_Oxase/DH_mid-dom_sf"/>
</dbReference>
<evidence type="ECO:0000256" key="5">
    <source>
        <dbReference type="ARBA" id="ARBA00022827"/>
    </source>
</evidence>
<keyword evidence="6" id="KW-0276">Fatty acid metabolism</keyword>
<reference evidence="12 13" key="1">
    <citation type="submission" date="2011-07" db="EMBL/GenBank/DDBJ databases">
        <authorList>
            <person name="Coyne R."/>
            <person name="Brami D."/>
            <person name="Johnson J."/>
            <person name="Hostetler J."/>
            <person name="Hannick L."/>
            <person name="Clark T."/>
            <person name="Cassidy-Hanley D."/>
            <person name="Inman J."/>
        </authorList>
    </citation>
    <scope>NUCLEOTIDE SEQUENCE [LARGE SCALE GENOMIC DNA]</scope>
    <source>
        <strain evidence="12 13">G5</strain>
    </source>
</reference>
<feature type="domain" description="Acyl-CoA oxidase C-alpha1" evidence="11">
    <location>
        <begin position="121"/>
        <end position="281"/>
    </location>
</feature>
<dbReference type="GO" id="GO:0005504">
    <property type="term" value="F:fatty acid binding"/>
    <property type="evidence" value="ECO:0007669"/>
    <property type="project" value="TreeGrafter"/>
</dbReference>
<protein>
    <submittedName>
        <fullName evidence="12">Uncharacterized protein</fullName>
    </submittedName>
</protein>
<dbReference type="SUPFAM" id="SSF56645">
    <property type="entry name" value="Acyl-CoA dehydrogenase NM domain-like"/>
    <property type="match status" value="1"/>
</dbReference>
<evidence type="ECO:0000259" key="11">
    <source>
        <dbReference type="Pfam" id="PF22924"/>
    </source>
</evidence>
<evidence type="ECO:0000256" key="1">
    <source>
        <dbReference type="ARBA" id="ARBA00001974"/>
    </source>
</evidence>
<dbReference type="FunFam" id="1.20.140.10:FF:000007">
    <property type="entry name" value="Acyl-coenzyme A oxidase"/>
    <property type="match status" value="1"/>
</dbReference>
<dbReference type="GO" id="GO:0033540">
    <property type="term" value="P:fatty acid beta-oxidation using acyl-CoA oxidase"/>
    <property type="evidence" value="ECO:0007669"/>
    <property type="project" value="TreeGrafter"/>
</dbReference>
<proteinExistence type="inferred from homology"/>
<dbReference type="InParanoid" id="G0QQ01"/>
<organism evidence="12 13">
    <name type="scientific">Ichthyophthirius multifiliis</name>
    <name type="common">White spot disease agent</name>
    <name type="synonym">Ich</name>
    <dbReference type="NCBI Taxonomy" id="5932"/>
    <lineage>
        <taxon>Eukaryota</taxon>
        <taxon>Sar</taxon>
        <taxon>Alveolata</taxon>
        <taxon>Ciliophora</taxon>
        <taxon>Intramacronucleata</taxon>
        <taxon>Oligohymenophorea</taxon>
        <taxon>Hymenostomatida</taxon>
        <taxon>Ophryoglenina</taxon>
        <taxon>Ichthyophthirius</taxon>
    </lineage>
</organism>
<dbReference type="RefSeq" id="XP_004036686.1">
    <property type="nucleotide sequence ID" value="XM_004036638.1"/>
</dbReference>
<evidence type="ECO:0000256" key="8">
    <source>
        <dbReference type="ARBA" id="ARBA00023098"/>
    </source>
</evidence>
<dbReference type="OMA" id="MFGGSIM"/>
<dbReference type="Proteomes" id="UP000008983">
    <property type="component" value="Unassembled WGS sequence"/>
</dbReference>
<evidence type="ECO:0000313" key="12">
    <source>
        <dbReference type="EMBL" id="EGR32700.1"/>
    </source>
</evidence>
<dbReference type="Gene3D" id="2.40.110.10">
    <property type="entry name" value="Butyryl-CoA Dehydrogenase, subunit A, domain 2"/>
    <property type="match status" value="1"/>
</dbReference>
<keyword evidence="7" id="KW-0560">Oxidoreductase</keyword>
<comment type="similarity">
    <text evidence="3">Belongs to the acyl-CoA oxidase family.</text>
</comment>